<dbReference type="Gene3D" id="3.40.50.970">
    <property type="match status" value="1"/>
</dbReference>
<gene>
    <name evidence="5" type="ORF">DBW71_02200</name>
</gene>
<dbReference type="PANTHER" id="PTHR43257">
    <property type="entry name" value="PYRUVATE DEHYDROGENASE E1 COMPONENT BETA SUBUNIT"/>
    <property type="match status" value="1"/>
</dbReference>
<sequence length="325" mass="35244">MAKKRMMPAINIALYEEMKRDQKVILYGEDAGISLLGQTTGLQEKFGKDRVRDTPICENIMTGMAVGVAAAGYRPVCHLLYGNFIYTGFDSIANQAAKLKYMTAGQVKLPIVYMAVIGGGRSASAQHSDIPYPALMNLGGIKVVVPSNSRSAKGLLKSAIRDDNPVFYLTAASGGKPEEVPDDEEFLLPIGKAERIREGRDVTIISIGAMTIKAIQASQELQDIGISVDLIDLLSLLPIDEETLINSVKKTGRVVIVDESRDVCSAASHIAAIISDKAFEYLKSPIKRITVQDVAIPYSPRLEGLVIPDAKDIVNTVNLLIKNRN</sequence>
<dbReference type="InterPro" id="IPR009014">
    <property type="entry name" value="Transketo_C/PFOR_II"/>
</dbReference>
<dbReference type="SMART" id="SM00861">
    <property type="entry name" value="Transket_pyr"/>
    <property type="match status" value="1"/>
</dbReference>
<dbReference type="Gene3D" id="3.40.50.920">
    <property type="match status" value="1"/>
</dbReference>
<comment type="cofactor">
    <cofactor evidence="1">
        <name>thiamine diphosphate</name>
        <dbReference type="ChEBI" id="CHEBI:58937"/>
    </cofactor>
</comment>
<evidence type="ECO:0000259" key="4">
    <source>
        <dbReference type="SMART" id="SM00861"/>
    </source>
</evidence>
<dbReference type="Proteomes" id="UP000253570">
    <property type="component" value="Unassembled WGS sequence"/>
</dbReference>
<dbReference type="FunFam" id="3.40.50.920:FF:000001">
    <property type="entry name" value="Pyruvate dehydrogenase E1 beta subunit"/>
    <property type="match status" value="1"/>
</dbReference>
<reference evidence="5 6" key="1">
    <citation type="journal article" date="2018" name="Microbiome">
        <title>Fine metagenomic profile of the Mediterranean stratified and mixed water columns revealed by assembly and recruitment.</title>
        <authorList>
            <person name="Haro-Moreno J.M."/>
            <person name="Lopez-Perez M."/>
            <person name="De La Torre J.R."/>
            <person name="Picazo A."/>
            <person name="Camacho A."/>
            <person name="Rodriguez-Valera F."/>
        </authorList>
    </citation>
    <scope>NUCLEOTIDE SEQUENCE [LARGE SCALE GENOMIC DNA]</scope>
    <source>
        <strain evidence="5">MED-G57</strain>
    </source>
</reference>
<protein>
    <submittedName>
        <fullName evidence="5">Alpha-ketoacid dehydrogenase subunit beta</fullName>
    </submittedName>
</protein>
<dbReference type="SUPFAM" id="SSF52518">
    <property type="entry name" value="Thiamin diphosphate-binding fold (THDP-binding)"/>
    <property type="match status" value="1"/>
</dbReference>
<evidence type="ECO:0000313" key="6">
    <source>
        <dbReference type="Proteomes" id="UP000253570"/>
    </source>
</evidence>
<evidence type="ECO:0000313" key="5">
    <source>
        <dbReference type="EMBL" id="RCL73904.1"/>
    </source>
</evidence>
<dbReference type="Pfam" id="PF02779">
    <property type="entry name" value="Transket_pyr"/>
    <property type="match status" value="1"/>
</dbReference>
<proteinExistence type="predicted"/>
<dbReference type="AlphaFoldDB" id="A0A368DQH8"/>
<organism evidence="5 6">
    <name type="scientific">PS1 clade bacterium</name>
    <dbReference type="NCBI Taxonomy" id="2175152"/>
    <lineage>
        <taxon>Bacteria</taxon>
        <taxon>Pseudomonadati</taxon>
        <taxon>Pseudomonadota</taxon>
        <taxon>Alphaproteobacteria</taxon>
        <taxon>PS1 clade</taxon>
    </lineage>
</organism>
<evidence type="ECO:0000256" key="2">
    <source>
        <dbReference type="ARBA" id="ARBA00023002"/>
    </source>
</evidence>
<accession>A0A368DQH8</accession>
<evidence type="ECO:0000256" key="3">
    <source>
        <dbReference type="ARBA" id="ARBA00023052"/>
    </source>
</evidence>
<dbReference type="Pfam" id="PF02780">
    <property type="entry name" value="Transketolase_C"/>
    <property type="match status" value="1"/>
</dbReference>
<dbReference type="SUPFAM" id="SSF52922">
    <property type="entry name" value="TK C-terminal domain-like"/>
    <property type="match status" value="1"/>
</dbReference>
<dbReference type="GO" id="GO:0016491">
    <property type="term" value="F:oxidoreductase activity"/>
    <property type="evidence" value="ECO:0007669"/>
    <property type="project" value="UniProtKB-KW"/>
</dbReference>
<keyword evidence="2" id="KW-0560">Oxidoreductase</keyword>
<dbReference type="InterPro" id="IPR029061">
    <property type="entry name" value="THDP-binding"/>
</dbReference>
<dbReference type="EMBL" id="QOQD01000004">
    <property type="protein sequence ID" value="RCL73904.1"/>
    <property type="molecule type" value="Genomic_DNA"/>
</dbReference>
<feature type="domain" description="Transketolase-like pyrimidine-binding" evidence="4">
    <location>
        <begin position="4"/>
        <end position="177"/>
    </location>
</feature>
<dbReference type="CDD" id="cd07036">
    <property type="entry name" value="TPP_PYR_E1-PDHc-beta_like"/>
    <property type="match status" value="1"/>
</dbReference>
<dbReference type="PANTHER" id="PTHR43257:SF2">
    <property type="entry name" value="PYRUVATE DEHYDROGENASE E1 COMPONENT SUBUNIT BETA"/>
    <property type="match status" value="1"/>
</dbReference>
<name>A0A368DQH8_9PROT</name>
<keyword evidence="3" id="KW-0786">Thiamine pyrophosphate</keyword>
<dbReference type="InterPro" id="IPR033248">
    <property type="entry name" value="Transketolase_C"/>
</dbReference>
<dbReference type="InterPro" id="IPR005475">
    <property type="entry name" value="Transketolase-like_Pyr-bd"/>
</dbReference>
<comment type="caution">
    <text evidence="5">The sequence shown here is derived from an EMBL/GenBank/DDBJ whole genome shotgun (WGS) entry which is preliminary data.</text>
</comment>
<evidence type="ECO:0000256" key="1">
    <source>
        <dbReference type="ARBA" id="ARBA00001964"/>
    </source>
</evidence>